<dbReference type="Pfam" id="PF00480">
    <property type="entry name" value="ROK"/>
    <property type="match status" value="1"/>
</dbReference>
<sequence length="128" mass="13065">MSAMVDAGRPANLDEIREEEGKPKLTSKVWARALDEGDEVAVKVFATGVDTLGVAIGSAINLLDLDLVVIGGGLTEKLGQSLADRLAAAARPWMLQPSPDLRFVAAALGDDSGVVGAASLGRAALLAG</sequence>
<accession>A0A919K885</accession>
<dbReference type="PANTHER" id="PTHR18964:SF149">
    <property type="entry name" value="BIFUNCTIONAL UDP-N-ACETYLGLUCOSAMINE 2-EPIMERASE_N-ACETYLMANNOSAMINE KINASE"/>
    <property type="match status" value="1"/>
</dbReference>
<dbReference type="AlphaFoldDB" id="A0A919K885"/>
<dbReference type="SUPFAM" id="SSF53067">
    <property type="entry name" value="Actin-like ATPase domain"/>
    <property type="match status" value="1"/>
</dbReference>
<dbReference type="Proteomes" id="UP000636960">
    <property type="component" value="Unassembled WGS sequence"/>
</dbReference>
<dbReference type="InterPro" id="IPR000600">
    <property type="entry name" value="ROK"/>
</dbReference>
<dbReference type="InterPro" id="IPR043129">
    <property type="entry name" value="ATPase_NBD"/>
</dbReference>
<dbReference type="Gene3D" id="3.30.420.40">
    <property type="match status" value="2"/>
</dbReference>
<comment type="caution">
    <text evidence="2">The sequence shown here is derived from an EMBL/GenBank/DDBJ whole genome shotgun (WGS) entry which is preliminary data.</text>
</comment>
<evidence type="ECO:0000256" key="1">
    <source>
        <dbReference type="ARBA" id="ARBA00006479"/>
    </source>
</evidence>
<evidence type="ECO:0000313" key="2">
    <source>
        <dbReference type="EMBL" id="GIF01864.1"/>
    </source>
</evidence>
<evidence type="ECO:0008006" key="4">
    <source>
        <dbReference type="Google" id="ProtNLM"/>
    </source>
</evidence>
<gene>
    <name evidence="2" type="ORF">Ari01nite_93280</name>
</gene>
<dbReference type="PANTHER" id="PTHR18964">
    <property type="entry name" value="ROK (REPRESSOR, ORF, KINASE) FAMILY"/>
    <property type="match status" value="1"/>
</dbReference>
<dbReference type="EMBL" id="BOMV01000113">
    <property type="protein sequence ID" value="GIF01864.1"/>
    <property type="molecule type" value="Genomic_DNA"/>
</dbReference>
<proteinExistence type="inferred from homology"/>
<evidence type="ECO:0000313" key="3">
    <source>
        <dbReference type="Proteomes" id="UP000636960"/>
    </source>
</evidence>
<keyword evidence="3" id="KW-1185">Reference proteome</keyword>
<protein>
    <recommendedName>
        <fullName evidence="4">ROK family protein</fullName>
    </recommendedName>
</protein>
<name>A0A919K885_9ACTN</name>
<reference evidence="2" key="1">
    <citation type="submission" date="2021-01" db="EMBL/GenBank/DDBJ databases">
        <title>Whole genome shotgun sequence of Actinoplanes rishiriensis NBRC 108556.</title>
        <authorList>
            <person name="Komaki H."/>
            <person name="Tamura T."/>
        </authorList>
    </citation>
    <scope>NUCLEOTIDE SEQUENCE</scope>
    <source>
        <strain evidence="2">NBRC 108556</strain>
    </source>
</reference>
<organism evidence="2 3">
    <name type="scientific">Paractinoplanes rishiriensis</name>
    <dbReference type="NCBI Taxonomy" id="1050105"/>
    <lineage>
        <taxon>Bacteria</taxon>
        <taxon>Bacillati</taxon>
        <taxon>Actinomycetota</taxon>
        <taxon>Actinomycetes</taxon>
        <taxon>Micromonosporales</taxon>
        <taxon>Micromonosporaceae</taxon>
        <taxon>Paractinoplanes</taxon>
    </lineage>
</organism>
<comment type="similarity">
    <text evidence="1">Belongs to the ROK (NagC/XylR) family.</text>
</comment>